<dbReference type="AlphaFoldDB" id="A0A0P6XNH7"/>
<reference evidence="1 2" key="1">
    <citation type="submission" date="2015-07" db="EMBL/GenBank/DDBJ databases">
        <title>Whole genome sequence of Herpetosiphon geysericola DSM 7119.</title>
        <authorList>
            <person name="Hemp J."/>
            <person name="Ward L.M."/>
            <person name="Pace L.A."/>
            <person name="Fischer W.W."/>
        </authorList>
    </citation>
    <scope>NUCLEOTIDE SEQUENCE [LARGE SCALE GENOMIC DNA]</scope>
    <source>
        <strain evidence="1 2">DSM 7119</strain>
    </source>
</reference>
<dbReference type="RefSeq" id="WP_054535446.1">
    <property type="nucleotide sequence ID" value="NZ_LGKP01000025.1"/>
</dbReference>
<accession>A0A0P6XNH7</accession>
<sequence length="261" mass="28623">MTTPQPLVAVTLSRSELLLISALLKAPALMGVEATTADENQRALELLQAEHSLRARNAAAVDENGQLLIVRDLLGVVASCAYPQRSLVVYHTRADGVVLQGFGHVRDEFLVVHTVINPEVHNLAQMPNLDRLIETVFQLSDYAANTAAVNLHVDISREKLVLARQLAEQGQTAQSADTLVRSGVTPTEAELLVRMFSLPSTTTVFVTIQYSGSHAMAREYTLFKNELGSFLMTQTDLEVERYQLKGIDYMGLGGLLYESLS</sequence>
<protein>
    <submittedName>
        <fullName evidence="1">Uncharacterized protein</fullName>
    </submittedName>
</protein>
<dbReference type="EMBL" id="LGKP01000025">
    <property type="protein sequence ID" value="KPL85174.1"/>
    <property type="molecule type" value="Genomic_DNA"/>
</dbReference>
<proteinExistence type="predicted"/>
<dbReference type="OrthoDB" id="9818502at2"/>
<dbReference type="STRING" id="70996.SE18_15870"/>
<organism evidence="1 2">
    <name type="scientific">Herpetosiphon geysericola</name>
    <dbReference type="NCBI Taxonomy" id="70996"/>
    <lineage>
        <taxon>Bacteria</taxon>
        <taxon>Bacillati</taxon>
        <taxon>Chloroflexota</taxon>
        <taxon>Chloroflexia</taxon>
        <taxon>Herpetosiphonales</taxon>
        <taxon>Herpetosiphonaceae</taxon>
        <taxon>Herpetosiphon</taxon>
    </lineage>
</organism>
<gene>
    <name evidence="1" type="ORF">SE18_15870</name>
</gene>
<evidence type="ECO:0000313" key="1">
    <source>
        <dbReference type="EMBL" id="KPL85174.1"/>
    </source>
</evidence>
<keyword evidence="2" id="KW-1185">Reference proteome</keyword>
<dbReference type="Proteomes" id="UP000050277">
    <property type="component" value="Unassembled WGS sequence"/>
</dbReference>
<comment type="caution">
    <text evidence="1">The sequence shown here is derived from an EMBL/GenBank/DDBJ whole genome shotgun (WGS) entry which is preliminary data.</text>
</comment>
<evidence type="ECO:0000313" key="2">
    <source>
        <dbReference type="Proteomes" id="UP000050277"/>
    </source>
</evidence>
<name>A0A0P6XNH7_9CHLR</name>